<dbReference type="Proteomes" id="UP001596410">
    <property type="component" value="Unassembled WGS sequence"/>
</dbReference>
<dbReference type="EMBL" id="JBHSZV010000034">
    <property type="protein sequence ID" value="MFC7062941.1"/>
    <property type="molecule type" value="Genomic_DNA"/>
</dbReference>
<organism evidence="2 3">
    <name type="scientific">Halobacillus seohaensis</name>
    <dbReference type="NCBI Taxonomy" id="447421"/>
    <lineage>
        <taxon>Bacteria</taxon>
        <taxon>Bacillati</taxon>
        <taxon>Bacillota</taxon>
        <taxon>Bacilli</taxon>
        <taxon>Bacillales</taxon>
        <taxon>Bacillaceae</taxon>
        <taxon>Halobacillus</taxon>
    </lineage>
</organism>
<proteinExistence type="predicted"/>
<keyword evidence="1" id="KW-0472">Membrane</keyword>
<evidence type="ECO:0000256" key="1">
    <source>
        <dbReference type="SAM" id="Phobius"/>
    </source>
</evidence>
<sequence length="206" mass="24277">MNLFGSKLYRIMEWITRMAYIQILWILFTLTGFVILGIFPSTVAMFAIVRDWLTGKTDIRLFSSYFKYFKADFWKSNLLGILITFIFLLISIDIYYIRLNVGGSLTWTSIPLFAFMLIFLLFLFYLFPVFVHFDLKITRILKNTFLIMLISPIQSFFILICLASLFIVMRFIPALAIIFGISAYAFITMWLSLHAIHKIESKRQFK</sequence>
<feature type="transmembrane region" description="Helical" evidence="1">
    <location>
        <begin position="109"/>
        <end position="133"/>
    </location>
</feature>
<evidence type="ECO:0000313" key="2">
    <source>
        <dbReference type="EMBL" id="MFC7062941.1"/>
    </source>
</evidence>
<keyword evidence="1" id="KW-0812">Transmembrane</keyword>
<name>A0ABW2EPS9_9BACI</name>
<feature type="transmembrane region" description="Helical" evidence="1">
    <location>
        <begin position="174"/>
        <end position="196"/>
    </location>
</feature>
<feature type="transmembrane region" description="Helical" evidence="1">
    <location>
        <begin position="74"/>
        <end position="97"/>
    </location>
</feature>
<feature type="transmembrane region" description="Helical" evidence="1">
    <location>
        <begin position="145"/>
        <end position="168"/>
    </location>
</feature>
<accession>A0ABW2EPS9</accession>
<keyword evidence="3" id="KW-1185">Reference proteome</keyword>
<evidence type="ECO:0000313" key="3">
    <source>
        <dbReference type="Proteomes" id="UP001596410"/>
    </source>
</evidence>
<protein>
    <submittedName>
        <fullName evidence="2">YesL family protein</fullName>
    </submittedName>
</protein>
<keyword evidence="1" id="KW-1133">Transmembrane helix</keyword>
<dbReference type="RefSeq" id="WP_204709095.1">
    <property type="nucleotide sequence ID" value="NZ_JBHSZV010000034.1"/>
</dbReference>
<gene>
    <name evidence="2" type="ORF">ACFQIC_13940</name>
</gene>
<comment type="caution">
    <text evidence="2">The sequence shown here is derived from an EMBL/GenBank/DDBJ whole genome shotgun (WGS) entry which is preliminary data.</text>
</comment>
<dbReference type="Pfam" id="PF04854">
    <property type="entry name" value="DUF624"/>
    <property type="match status" value="1"/>
</dbReference>
<reference evidence="3" key="1">
    <citation type="journal article" date="2019" name="Int. J. Syst. Evol. Microbiol.">
        <title>The Global Catalogue of Microorganisms (GCM) 10K type strain sequencing project: providing services to taxonomists for standard genome sequencing and annotation.</title>
        <authorList>
            <consortium name="The Broad Institute Genomics Platform"/>
            <consortium name="The Broad Institute Genome Sequencing Center for Infectious Disease"/>
            <person name="Wu L."/>
            <person name="Ma J."/>
        </authorList>
    </citation>
    <scope>NUCLEOTIDE SEQUENCE [LARGE SCALE GENOMIC DNA]</scope>
    <source>
        <strain evidence="3">CGMCC 4.1621</strain>
    </source>
</reference>
<feature type="transmembrane region" description="Helical" evidence="1">
    <location>
        <begin position="20"/>
        <end position="53"/>
    </location>
</feature>
<dbReference type="InterPro" id="IPR006938">
    <property type="entry name" value="DUF624"/>
</dbReference>